<dbReference type="HOGENOM" id="CLU_114910_0_0_4"/>
<keyword evidence="1" id="KW-0472">Membrane</keyword>
<dbReference type="KEGG" id="shd:SUTH_00608"/>
<evidence type="ECO:0000256" key="1">
    <source>
        <dbReference type="SAM" id="Phobius"/>
    </source>
</evidence>
<dbReference type="STRING" id="1223802.SUTH_00608"/>
<feature type="transmembrane region" description="Helical" evidence="1">
    <location>
        <begin position="145"/>
        <end position="162"/>
    </location>
</feature>
<feature type="signal peptide" evidence="2">
    <location>
        <begin position="1"/>
        <end position="18"/>
    </location>
</feature>
<keyword evidence="1" id="KW-0812">Transmembrane</keyword>
<dbReference type="AlphaFoldDB" id="W0SBY8"/>
<keyword evidence="1" id="KW-1133">Transmembrane helix</keyword>
<reference evidence="3 4" key="1">
    <citation type="journal article" date="2014" name="Syst. Appl. Microbiol.">
        <title>Complete genomes of freshwater sulfur oxidizers Sulfuricella denitrificans skB26 and Sulfuritalea hydrogenivorans sk43H: genetic insights into the sulfur oxidation pathway of betaproteobacteria.</title>
        <authorList>
            <person name="Watanabe T."/>
            <person name="Kojima H."/>
            <person name="Fukui M."/>
        </authorList>
    </citation>
    <scope>NUCLEOTIDE SEQUENCE [LARGE SCALE GENOMIC DNA]</scope>
    <source>
        <strain evidence="3">DSM22779</strain>
    </source>
</reference>
<protein>
    <submittedName>
        <fullName evidence="3">Uncharacterized protein</fullName>
    </submittedName>
</protein>
<evidence type="ECO:0000256" key="2">
    <source>
        <dbReference type="SAM" id="SignalP"/>
    </source>
</evidence>
<proteinExistence type="predicted"/>
<organism evidence="3 4">
    <name type="scientific">Sulfuritalea hydrogenivorans sk43H</name>
    <dbReference type="NCBI Taxonomy" id="1223802"/>
    <lineage>
        <taxon>Bacteria</taxon>
        <taxon>Pseudomonadati</taxon>
        <taxon>Pseudomonadota</taxon>
        <taxon>Betaproteobacteria</taxon>
        <taxon>Nitrosomonadales</taxon>
        <taxon>Sterolibacteriaceae</taxon>
        <taxon>Sulfuritalea</taxon>
    </lineage>
</organism>
<keyword evidence="2" id="KW-0732">Signal</keyword>
<keyword evidence="4" id="KW-1185">Reference proteome</keyword>
<evidence type="ECO:0000313" key="3">
    <source>
        <dbReference type="EMBL" id="BAO28422.1"/>
    </source>
</evidence>
<gene>
    <name evidence="3" type="ORF">SUTH_00608</name>
</gene>
<sequence length="172" mass="17898">MRQIVAVALFAVALSAFGHGGEDHGAPPPPVSQGVAPRALAATEEFEVVAALEGKQLVVYVDRFASNEPVVKAKVEIEGAGLNGLAVEAAPGTYVMDIAAAMPPAKHALTISIEAGDTADLLTATLDTLLPVVADEHVHNWGERVVWSLAALLLVSGALLIVRRNRKKAKGI</sequence>
<name>W0SBY8_9PROT</name>
<evidence type="ECO:0000313" key="4">
    <source>
        <dbReference type="Proteomes" id="UP000031637"/>
    </source>
</evidence>
<dbReference type="EMBL" id="AP012547">
    <property type="protein sequence ID" value="BAO28422.1"/>
    <property type="molecule type" value="Genomic_DNA"/>
</dbReference>
<dbReference type="Proteomes" id="UP000031637">
    <property type="component" value="Chromosome"/>
</dbReference>
<dbReference type="RefSeq" id="WP_197539641.1">
    <property type="nucleotide sequence ID" value="NZ_AP012547.1"/>
</dbReference>
<feature type="chain" id="PRO_5004796200" evidence="2">
    <location>
        <begin position="19"/>
        <end position="172"/>
    </location>
</feature>
<accession>W0SBY8</accession>